<name>A0A371EIT3_MUCPR</name>
<reference evidence="2" key="1">
    <citation type="submission" date="2018-05" db="EMBL/GenBank/DDBJ databases">
        <title>Draft genome of Mucuna pruriens seed.</title>
        <authorList>
            <person name="Nnadi N.E."/>
            <person name="Vos R."/>
            <person name="Hasami M.H."/>
            <person name="Devisetty U.K."/>
            <person name="Aguiy J.C."/>
        </authorList>
    </citation>
    <scope>NUCLEOTIDE SEQUENCE [LARGE SCALE GENOMIC DNA]</scope>
    <source>
        <strain evidence="2">JCA_2017</strain>
    </source>
</reference>
<evidence type="ECO:0000256" key="1">
    <source>
        <dbReference type="SAM" id="MobiDB-lite"/>
    </source>
</evidence>
<keyword evidence="3" id="KW-1185">Reference proteome</keyword>
<dbReference type="Proteomes" id="UP000257109">
    <property type="component" value="Unassembled WGS sequence"/>
</dbReference>
<gene>
    <name evidence="2" type="ORF">CR513_55320</name>
</gene>
<evidence type="ECO:0000313" key="3">
    <source>
        <dbReference type="Proteomes" id="UP000257109"/>
    </source>
</evidence>
<dbReference type="EMBL" id="QJKJ01013650">
    <property type="protein sequence ID" value="RDX65967.1"/>
    <property type="molecule type" value="Genomic_DNA"/>
</dbReference>
<accession>A0A371EIT3</accession>
<feature type="region of interest" description="Disordered" evidence="1">
    <location>
        <begin position="1"/>
        <end position="26"/>
    </location>
</feature>
<evidence type="ECO:0000313" key="2">
    <source>
        <dbReference type="EMBL" id="RDX65967.1"/>
    </source>
</evidence>
<dbReference type="AlphaFoldDB" id="A0A371EIT3"/>
<sequence length="114" mass="12769">MNPFEEGGNDRDPTNKVKDNLRDVRGPMTRPKIKMMKQSLPNLSLEIKENLEQNESKATPKWVAVRVTLLITLVLPTEMLSVVKCRLSLGDAKADSLSAIRSQLTGNRYGFGQK</sequence>
<feature type="compositionally biased region" description="Basic and acidic residues" evidence="1">
    <location>
        <begin position="8"/>
        <end position="25"/>
    </location>
</feature>
<comment type="caution">
    <text evidence="2">The sequence shown here is derived from an EMBL/GenBank/DDBJ whole genome shotgun (WGS) entry which is preliminary data.</text>
</comment>
<feature type="non-terminal residue" evidence="2">
    <location>
        <position position="114"/>
    </location>
</feature>
<protein>
    <submittedName>
        <fullName evidence="2">Uncharacterized protein</fullName>
    </submittedName>
</protein>
<organism evidence="2 3">
    <name type="scientific">Mucuna pruriens</name>
    <name type="common">Velvet bean</name>
    <name type="synonym">Dolichos pruriens</name>
    <dbReference type="NCBI Taxonomy" id="157652"/>
    <lineage>
        <taxon>Eukaryota</taxon>
        <taxon>Viridiplantae</taxon>
        <taxon>Streptophyta</taxon>
        <taxon>Embryophyta</taxon>
        <taxon>Tracheophyta</taxon>
        <taxon>Spermatophyta</taxon>
        <taxon>Magnoliopsida</taxon>
        <taxon>eudicotyledons</taxon>
        <taxon>Gunneridae</taxon>
        <taxon>Pentapetalae</taxon>
        <taxon>rosids</taxon>
        <taxon>fabids</taxon>
        <taxon>Fabales</taxon>
        <taxon>Fabaceae</taxon>
        <taxon>Papilionoideae</taxon>
        <taxon>50 kb inversion clade</taxon>
        <taxon>NPAAA clade</taxon>
        <taxon>indigoferoid/millettioid clade</taxon>
        <taxon>Phaseoleae</taxon>
        <taxon>Mucuna</taxon>
    </lineage>
</organism>
<proteinExistence type="predicted"/>